<evidence type="ECO:0000313" key="2">
    <source>
        <dbReference type="Proteomes" id="UP000249762"/>
    </source>
</evidence>
<reference evidence="2" key="1">
    <citation type="submission" date="2018-06" db="EMBL/GenBank/DDBJ databases">
        <authorList>
            <person name="Martinez Ocampo F."/>
            <person name="Quiroz Castaneda R.E."/>
            <person name="Rojas Lopez X."/>
        </authorList>
    </citation>
    <scope>NUCLEOTIDE SEQUENCE [LARGE SCALE GENOMIC DNA]</scope>
    <source>
        <strain evidence="2">INIFAP02</strain>
    </source>
</reference>
<dbReference type="Proteomes" id="UP000249762">
    <property type="component" value="Unassembled WGS sequence"/>
</dbReference>
<keyword evidence="2" id="KW-1185">Reference proteome</keyword>
<dbReference type="EMBL" id="QKVO01000009">
    <property type="protein sequence ID" value="RAO94949.1"/>
    <property type="molecule type" value="Genomic_DNA"/>
</dbReference>
<dbReference type="AlphaFoldDB" id="A0A328PV24"/>
<proteinExistence type="predicted"/>
<organism evidence="1 2">
    <name type="scientific">Mycoplasma wenyonii</name>
    <dbReference type="NCBI Taxonomy" id="65123"/>
    <lineage>
        <taxon>Bacteria</taxon>
        <taxon>Bacillati</taxon>
        <taxon>Mycoplasmatota</taxon>
        <taxon>Mollicutes</taxon>
        <taxon>Mycoplasmataceae</taxon>
        <taxon>Mycoplasma</taxon>
    </lineage>
</organism>
<evidence type="ECO:0000313" key="1">
    <source>
        <dbReference type="EMBL" id="RAO94949.1"/>
    </source>
</evidence>
<comment type="caution">
    <text evidence="1">The sequence shown here is derived from an EMBL/GenBank/DDBJ whole genome shotgun (WGS) entry which is preliminary data.</text>
</comment>
<gene>
    <name evidence="1" type="ORF">DNK47_02285</name>
</gene>
<name>A0A328PV24_9MOLU</name>
<dbReference type="RefSeq" id="WP_112665569.1">
    <property type="nucleotide sequence ID" value="NZ_QKVO01000009.1"/>
</dbReference>
<accession>A0A328PV24</accession>
<sequence>MAIALSLLGKIAIAGAIGVATVTPITYLAVNGSFNSLRGGDRSSVEVKYESICRHLPLKNNELETRLWVCTGGQEDKPVFKWWEKGSTSEGTTKDIETLSWKKKTDSSNAFELQMKLKGQDGRSIQEGGDTNYFPSAEIEKLEENCSFKRYVSNLFELQCKDTTNTQEGRPHTLSTHEIRN</sequence>
<protein>
    <submittedName>
        <fullName evidence="1">Uncharacterized protein</fullName>
    </submittedName>
</protein>
<dbReference type="OrthoDB" id="402589at2"/>